<feature type="transmembrane region" description="Helical" evidence="7">
    <location>
        <begin position="242"/>
        <end position="263"/>
    </location>
</feature>
<feature type="transmembrane region" description="Helical" evidence="7">
    <location>
        <begin position="210"/>
        <end position="230"/>
    </location>
</feature>
<gene>
    <name evidence="10" type="primary">LOC120279238</name>
</gene>
<dbReference type="Gene3D" id="1.10.3730.20">
    <property type="match status" value="1"/>
</dbReference>
<evidence type="ECO:0000313" key="10">
    <source>
        <dbReference type="RefSeq" id="XP_039142045.1"/>
    </source>
</evidence>
<feature type="transmembrane region" description="Helical" evidence="7">
    <location>
        <begin position="283"/>
        <end position="308"/>
    </location>
</feature>
<comment type="subcellular location">
    <subcellularLocation>
        <location evidence="1 7">Membrane</location>
        <topology evidence="1 7">Multi-pass membrane protein</topology>
    </subcellularLocation>
</comment>
<reference evidence="10" key="1">
    <citation type="submission" date="2025-08" db="UniProtKB">
        <authorList>
            <consortium name="RefSeq"/>
        </authorList>
    </citation>
    <scope>IDENTIFICATION</scope>
</reference>
<accession>A0AB40CQA7</accession>
<keyword evidence="4 7" id="KW-0812">Transmembrane</keyword>
<organism evidence="9 10">
    <name type="scientific">Dioscorea cayennensis subsp. rotundata</name>
    <name type="common">White Guinea yam</name>
    <name type="synonym">Dioscorea rotundata</name>
    <dbReference type="NCBI Taxonomy" id="55577"/>
    <lineage>
        <taxon>Eukaryota</taxon>
        <taxon>Viridiplantae</taxon>
        <taxon>Streptophyta</taxon>
        <taxon>Embryophyta</taxon>
        <taxon>Tracheophyta</taxon>
        <taxon>Spermatophyta</taxon>
        <taxon>Magnoliopsida</taxon>
        <taxon>Liliopsida</taxon>
        <taxon>Dioscoreales</taxon>
        <taxon>Dioscoreaceae</taxon>
        <taxon>Dioscorea</taxon>
    </lineage>
</organism>
<dbReference type="InterPro" id="IPR030182">
    <property type="entry name" value="PUP_plant"/>
</dbReference>
<evidence type="ECO:0000256" key="5">
    <source>
        <dbReference type="ARBA" id="ARBA00022989"/>
    </source>
</evidence>
<feature type="transmembrane region" description="Helical" evidence="7">
    <location>
        <begin position="83"/>
        <end position="106"/>
    </location>
</feature>
<dbReference type="AlphaFoldDB" id="A0AB40CQA7"/>
<evidence type="ECO:0000313" key="9">
    <source>
        <dbReference type="Proteomes" id="UP001515500"/>
    </source>
</evidence>
<feature type="transmembrane region" description="Helical" evidence="7">
    <location>
        <begin position="46"/>
        <end position="63"/>
    </location>
</feature>
<dbReference type="Pfam" id="PF16913">
    <property type="entry name" value="PUNUT"/>
    <property type="match status" value="1"/>
</dbReference>
<dbReference type="RefSeq" id="XP_039142045.1">
    <property type="nucleotide sequence ID" value="XM_039286111.1"/>
</dbReference>
<dbReference type="GO" id="GO:0016020">
    <property type="term" value="C:membrane"/>
    <property type="evidence" value="ECO:0007669"/>
    <property type="project" value="UniProtKB-SubCell"/>
</dbReference>
<protein>
    <recommendedName>
        <fullName evidence="7">Probable purine permease</fullName>
    </recommendedName>
</protein>
<keyword evidence="3 7" id="KW-0813">Transport</keyword>
<feature type="compositionally biased region" description="Polar residues" evidence="8">
    <location>
        <begin position="1"/>
        <end position="17"/>
    </location>
</feature>
<sequence length="368" mass="40131">MDLDASQHSNTRSGTTLEESRPALSWQGQITAFANLVWETYKKKPISYWIQLFLSSSAMLTAFPASSLLSRLYFADGGKSKWIISWTAVAGWPLTALFLIPVYFFGKVSPTPLTLKLLLWYIVLGFLSAADNLMFAWAYAYLPASTASLLASTSLVFSALFGYFIVKNQLNLSSINAIVLITIGAVIIALDSSSDRFPGISKTQYNLGFLWDILGSALHGLIFALSELVFMKLLGRRSFHVVLEQQVMVSFFGFVFTTIGLVINNDFNGMRLEASSFKHGGGSYSMVIIWATITFQLGILGSVAILFLSSTVLAGVLNAVRVPLTSIAAVILFHDPMSSFKIISLILTVWGFGSYIVGHSSSSSSKAP</sequence>
<feature type="transmembrane region" description="Helical" evidence="7">
    <location>
        <begin position="340"/>
        <end position="358"/>
    </location>
</feature>
<dbReference type="PANTHER" id="PTHR31376:SF10">
    <property type="entry name" value="PURINE PERMEASE 5-RELATED"/>
    <property type="match status" value="1"/>
</dbReference>
<evidence type="ECO:0000256" key="4">
    <source>
        <dbReference type="ARBA" id="ARBA00022692"/>
    </source>
</evidence>
<dbReference type="GO" id="GO:0015211">
    <property type="term" value="F:purine nucleoside transmembrane transporter activity"/>
    <property type="evidence" value="ECO:0007669"/>
    <property type="project" value="UniProtKB-UniRule"/>
</dbReference>
<evidence type="ECO:0000256" key="3">
    <source>
        <dbReference type="ARBA" id="ARBA00022448"/>
    </source>
</evidence>
<keyword evidence="5 7" id="KW-1133">Transmembrane helix</keyword>
<dbReference type="Proteomes" id="UP001515500">
    <property type="component" value="Chromosome 16"/>
</dbReference>
<evidence type="ECO:0000256" key="7">
    <source>
        <dbReference type="RuleBase" id="RU368015"/>
    </source>
</evidence>
<keyword evidence="6 7" id="KW-0472">Membrane</keyword>
<proteinExistence type="inferred from homology"/>
<dbReference type="InterPro" id="IPR037185">
    <property type="entry name" value="EmrE-like"/>
</dbReference>
<keyword evidence="9" id="KW-1185">Reference proteome</keyword>
<feature type="transmembrane region" description="Helical" evidence="7">
    <location>
        <begin position="173"/>
        <end position="190"/>
    </location>
</feature>
<comment type="similarity">
    <text evidence="2 7">Belongs to the purine permeases (TC 2.A.7.14) family.</text>
</comment>
<feature type="region of interest" description="Disordered" evidence="8">
    <location>
        <begin position="1"/>
        <end position="20"/>
    </location>
</feature>
<dbReference type="GO" id="GO:0005345">
    <property type="term" value="F:purine nucleobase transmembrane transporter activity"/>
    <property type="evidence" value="ECO:0007669"/>
    <property type="project" value="UniProtKB-UniRule"/>
</dbReference>
<dbReference type="GeneID" id="120279238"/>
<name>A0AB40CQA7_DIOCR</name>
<evidence type="ECO:0000256" key="2">
    <source>
        <dbReference type="ARBA" id="ARBA00006213"/>
    </source>
</evidence>
<dbReference type="SUPFAM" id="SSF103481">
    <property type="entry name" value="Multidrug resistance efflux transporter EmrE"/>
    <property type="match status" value="1"/>
</dbReference>
<evidence type="ECO:0000256" key="8">
    <source>
        <dbReference type="SAM" id="MobiDB-lite"/>
    </source>
</evidence>
<feature type="transmembrane region" description="Helical" evidence="7">
    <location>
        <begin position="315"/>
        <end position="334"/>
    </location>
</feature>
<dbReference type="PANTHER" id="PTHR31376">
    <property type="entry name" value="OS09G0467300 PROTEIN-RELATED"/>
    <property type="match status" value="1"/>
</dbReference>
<evidence type="ECO:0000256" key="6">
    <source>
        <dbReference type="ARBA" id="ARBA00023136"/>
    </source>
</evidence>
<evidence type="ECO:0000256" key="1">
    <source>
        <dbReference type="ARBA" id="ARBA00004141"/>
    </source>
</evidence>
<feature type="transmembrane region" description="Helical" evidence="7">
    <location>
        <begin position="118"/>
        <end position="140"/>
    </location>
</feature>
<feature type="transmembrane region" description="Helical" evidence="7">
    <location>
        <begin position="146"/>
        <end position="166"/>
    </location>
</feature>